<keyword evidence="1" id="KW-0812">Transmembrane</keyword>
<evidence type="ECO:0008006" key="4">
    <source>
        <dbReference type="Google" id="ProtNLM"/>
    </source>
</evidence>
<proteinExistence type="predicted"/>
<organism evidence="2 3">
    <name type="scientific">Halomicrobium zhouii</name>
    <dbReference type="NCBI Taxonomy" id="767519"/>
    <lineage>
        <taxon>Archaea</taxon>
        <taxon>Methanobacteriati</taxon>
        <taxon>Methanobacteriota</taxon>
        <taxon>Stenosarchaea group</taxon>
        <taxon>Halobacteria</taxon>
        <taxon>Halobacteriales</taxon>
        <taxon>Haloarculaceae</taxon>
        <taxon>Halomicrobium</taxon>
    </lineage>
</organism>
<keyword evidence="1" id="KW-1133">Transmembrane helix</keyword>
<evidence type="ECO:0000256" key="1">
    <source>
        <dbReference type="SAM" id="Phobius"/>
    </source>
</evidence>
<evidence type="ECO:0000313" key="2">
    <source>
        <dbReference type="EMBL" id="SFR89106.1"/>
    </source>
</evidence>
<dbReference type="InterPro" id="IPR055966">
    <property type="entry name" value="DUF7544"/>
</dbReference>
<dbReference type="Proteomes" id="UP000199062">
    <property type="component" value="Unassembled WGS sequence"/>
</dbReference>
<feature type="transmembrane region" description="Helical" evidence="1">
    <location>
        <begin position="27"/>
        <end position="45"/>
    </location>
</feature>
<reference evidence="2 3" key="1">
    <citation type="submission" date="2016-10" db="EMBL/GenBank/DDBJ databases">
        <authorList>
            <person name="de Groot N.N."/>
        </authorList>
    </citation>
    <scope>NUCLEOTIDE SEQUENCE [LARGE SCALE GENOMIC DNA]</scope>
    <source>
        <strain evidence="2 3">CGMCC 1.10457</strain>
    </source>
</reference>
<accession>A0A1I6KD41</accession>
<dbReference type="AlphaFoldDB" id="A0A1I6KD41"/>
<keyword evidence="3" id="KW-1185">Reference proteome</keyword>
<dbReference type="OrthoDB" id="137652at2157"/>
<feature type="transmembrane region" description="Helical" evidence="1">
    <location>
        <begin position="274"/>
        <end position="296"/>
    </location>
</feature>
<dbReference type="Pfam" id="PF24400">
    <property type="entry name" value="DUF7544"/>
    <property type="match status" value="1"/>
</dbReference>
<feature type="transmembrane region" description="Helical" evidence="1">
    <location>
        <begin position="75"/>
        <end position="105"/>
    </location>
</feature>
<feature type="transmembrane region" description="Helical" evidence="1">
    <location>
        <begin position="162"/>
        <end position="186"/>
    </location>
</feature>
<protein>
    <recommendedName>
        <fullName evidence="4">Membrane domain of glycerophosphoryl diester phosphodiesterase</fullName>
    </recommendedName>
</protein>
<feature type="transmembrane region" description="Helical" evidence="1">
    <location>
        <begin position="126"/>
        <end position="156"/>
    </location>
</feature>
<dbReference type="RefSeq" id="WP_089813692.1">
    <property type="nucleotide sequence ID" value="NZ_FOZK01000001.1"/>
</dbReference>
<sequence>MALYALDDVDDAYAVTRAFLTSIDRTTWLKLALIVFFVGGAGANFPGTSFSGANGGEPGAPPAEEFPAFDPGPDFWLLVGAVVLVLVALALALFFVAAVMEFVFVESLRTEDVSIREYWGRYWRKGLRLFGFRLVVGLLFLAPFLAVMALFFAPVALGTGGFAAPVLALVVLLPVVFVLAIVVGLVDSFTTNFVVPIMLLEDRGVVDGWRRLWPTIKSQWKQYLAYAVAAWILSLVGGVLIAVVAGILVAVLFVPFGILLAVGIGLLSVLEPVGIAWLVVTGLLFALAALVVALLVTVPVQTYLRYYALLVLGDVDADLDIIPEQRAAVRSDVESGGDGDAL</sequence>
<dbReference type="EMBL" id="FOZK01000001">
    <property type="protein sequence ID" value="SFR89106.1"/>
    <property type="molecule type" value="Genomic_DNA"/>
</dbReference>
<gene>
    <name evidence="2" type="ORF">SAMN05216559_0578</name>
</gene>
<name>A0A1I6KD41_9EURY</name>
<evidence type="ECO:0000313" key="3">
    <source>
        <dbReference type="Proteomes" id="UP000199062"/>
    </source>
</evidence>
<dbReference type="STRING" id="767519.SAMN05216559_0578"/>
<feature type="transmembrane region" description="Helical" evidence="1">
    <location>
        <begin position="223"/>
        <end position="254"/>
    </location>
</feature>
<keyword evidence="1" id="KW-0472">Membrane</keyword>